<dbReference type="Proteomes" id="UP000249451">
    <property type="component" value="Unassembled WGS sequence"/>
</dbReference>
<proteinExistence type="predicted"/>
<protein>
    <submittedName>
        <fullName evidence="2">Amino acid-binding ACT domain protein</fullName>
    </submittedName>
</protein>
<evidence type="ECO:0000313" key="2">
    <source>
        <dbReference type="EMBL" id="PZP00015.1"/>
    </source>
</evidence>
<dbReference type="InterPro" id="IPR045865">
    <property type="entry name" value="ACT-like_dom_sf"/>
</dbReference>
<reference evidence="2 3" key="1">
    <citation type="submission" date="2017-11" db="EMBL/GenBank/DDBJ databases">
        <title>Infants hospitalized years apart are colonized by the same room-sourced microbial strains.</title>
        <authorList>
            <person name="Brooks B."/>
            <person name="Olm M.R."/>
            <person name="Firek B.A."/>
            <person name="Baker R."/>
            <person name="Thomas B.C."/>
            <person name="Morowitz M.J."/>
            <person name="Banfield J.F."/>
        </authorList>
    </citation>
    <scope>NUCLEOTIDE SEQUENCE [LARGE SCALE GENOMIC DNA]</scope>
    <source>
        <strain evidence="2">S2_012_000_R3_87</strain>
    </source>
</reference>
<feature type="domain" description="ACT" evidence="1">
    <location>
        <begin position="4"/>
        <end position="87"/>
    </location>
</feature>
<dbReference type="EMBL" id="QFNY01000158">
    <property type="protein sequence ID" value="PZP00015.1"/>
    <property type="molecule type" value="Genomic_DNA"/>
</dbReference>
<evidence type="ECO:0000259" key="1">
    <source>
        <dbReference type="PROSITE" id="PS51671"/>
    </source>
</evidence>
<dbReference type="AlphaFoldDB" id="A0A2W5AZS7"/>
<organism evidence="2 3">
    <name type="scientific">Corynebacterium urealyticum</name>
    <dbReference type="NCBI Taxonomy" id="43771"/>
    <lineage>
        <taxon>Bacteria</taxon>
        <taxon>Bacillati</taxon>
        <taxon>Actinomycetota</taxon>
        <taxon>Actinomycetes</taxon>
        <taxon>Mycobacteriales</taxon>
        <taxon>Corynebacteriaceae</taxon>
        <taxon>Corynebacterium</taxon>
    </lineage>
</organism>
<evidence type="ECO:0000313" key="3">
    <source>
        <dbReference type="Proteomes" id="UP000249451"/>
    </source>
</evidence>
<gene>
    <name evidence="2" type="ORF">DI609_07170</name>
</gene>
<accession>A0A2W5AZS7</accession>
<comment type="caution">
    <text evidence="2">The sequence shown here is derived from an EMBL/GenBank/DDBJ whole genome shotgun (WGS) entry which is preliminary data.</text>
</comment>
<dbReference type="PROSITE" id="PS51671">
    <property type="entry name" value="ACT"/>
    <property type="match status" value="1"/>
</dbReference>
<sequence length="227" mass="24171">MSYLMRVRVPDSPGALGKIAQALGNVDGNIQGVDIVGYDEDDSLNNEIVVVDDIVVDLPHGTLPDVLITAAQEVEGVFVDSIRPFSGSIDRRGQVQMLASIAALRSRRAEALETLMADLPRSMSAGWAIVLDTAPRTRRIAASSAAPEDNGQELDSAPVCEARVLNPEQEDWIPESWAVMDSSLAATPIEGSSLILIVGRPGGPDFLLSEVEHLRQLGSILGAFFAG</sequence>
<dbReference type="InterPro" id="IPR002912">
    <property type="entry name" value="ACT_dom"/>
</dbReference>
<dbReference type="SUPFAM" id="SSF55021">
    <property type="entry name" value="ACT-like"/>
    <property type="match status" value="1"/>
</dbReference>
<name>A0A2W5AZS7_9CORY</name>